<keyword evidence="2" id="KW-1185">Reference proteome</keyword>
<dbReference type="RefSeq" id="WP_083643760.1">
    <property type="nucleotide sequence ID" value="NZ_AMRU01000002.1"/>
</dbReference>
<dbReference type="Proteomes" id="UP000186230">
    <property type="component" value="Chromosome"/>
</dbReference>
<reference evidence="1 2" key="1">
    <citation type="submission" date="2016-07" db="EMBL/GenBank/DDBJ databases">
        <title>Multi-omics approach to identify versatile polysaccharide utilization systems of a marine flavobacterium Gramella flava.</title>
        <authorList>
            <person name="Tang K."/>
        </authorList>
    </citation>
    <scope>NUCLEOTIDE SEQUENCE [LARGE SCALE GENOMIC DNA]</scope>
    <source>
        <strain evidence="1 2">JLT2011</strain>
    </source>
</reference>
<gene>
    <name evidence="1" type="ORF">GRFL_1213</name>
</gene>
<organism evidence="1 2">
    <name type="scientific">Christiangramia flava JLT2011</name>
    <dbReference type="NCBI Taxonomy" id="1229726"/>
    <lineage>
        <taxon>Bacteria</taxon>
        <taxon>Pseudomonadati</taxon>
        <taxon>Bacteroidota</taxon>
        <taxon>Flavobacteriia</taxon>
        <taxon>Flavobacteriales</taxon>
        <taxon>Flavobacteriaceae</taxon>
        <taxon>Christiangramia</taxon>
    </lineage>
</organism>
<dbReference type="OrthoDB" id="1428860at2"/>
<proteinExistence type="predicted"/>
<accession>A0A1L7I2U9</accession>
<dbReference type="AlphaFoldDB" id="A0A1L7I2U9"/>
<dbReference type="EMBL" id="CP016359">
    <property type="protein sequence ID" value="APU67937.1"/>
    <property type="molecule type" value="Genomic_DNA"/>
</dbReference>
<sequence length="360" mass="41098">MKQFFIFSFLIVSFSGLRAQKELQVTITPDLPLSTNFYISEIIDARPLKENIGVAQRGMFNKQVSAQFSEDFIPHLQSYFNGLLPSEASKTPLILKVHQLYISERTAAMSELGSCDVNLEFLKEENGRQYSLGQFSSKVENGGLDVTAGHDKRIRQAIQECIEQFAMSNWDDLEVKNVLVQNEQHFQPLENLKKGLYHHFGELKSNSPKTDIPYYSKMISQSKKAQHYQVFESNKKKRIKNLFGYSDGTHVYLNASRYTQGEYFIQSKMIGRYIYFEDQYASSAATAAGGLAGTLISMRHLGIILDTQTGITTVLNNRNMELLLEDYPFLKEAYAQTDKSIEADRSMIEKINEHESLRTL</sequence>
<dbReference type="KEGG" id="gfl:GRFL_1213"/>
<name>A0A1L7I2U9_9FLAO</name>
<protein>
    <submittedName>
        <fullName evidence="1">Uncharacterized protein</fullName>
    </submittedName>
</protein>
<evidence type="ECO:0000313" key="2">
    <source>
        <dbReference type="Proteomes" id="UP000186230"/>
    </source>
</evidence>
<evidence type="ECO:0000313" key="1">
    <source>
        <dbReference type="EMBL" id="APU67937.1"/>
    </source>
</evidence>